<keyword evidence="4" id="KW-0347">Helicase</keyword>
<comment type="similarity">
    <text evidence="7">Belongs to the DEAD box helicase family. DDX56/DBP9 subfamily.</text>
</comment>
<protein>
    <recommendedName>
        <fullName evidence="1">RNA helicase</fullName>
        <ecNumber evidence="1">3.6.4.13</ecNumber>
    </recommendedName>
</protein>
<dbReference type="SMART" id="SM00487">
    <property type="entry name" value="DEXDc"/>
    <property type="match status" value="1"/>
</dbReference>
<evidence type="ECO:0000256" key="2">
    <source>
        <dbReference type="ARBA" id="ARBA00022741"/>
    </source>
</evidence>
<dbReference type="InterPro" id="IPR011545">
    <property type="entry name" value="DEAD/DEAH_box_helicase_dom"/>
</dbReference>
<keyword evidence="2" id="KW-0547">Nucleotide-binding</keyword>
<keyword evidence="3" id="KW-0378">Hydrolase</keyword>
<dbReference type="InterPro" id="IPR014014">
    <property type="entry name" value="RNA_helicase_DEAD_Q_motif"/>
</dbReference>
<accession>A0A9P0ADN4</accession>
<evidence type="ECO:0000256" key="3">
    <source>
        <dbReference type="ARBA" id="ARBA00022801"/>
    </source>
</evidence>
<evidence type="ECO:0000256" key="10">
    <source>
        <dbReference type="SAM" id="MobiDB-lite"/>
    </source>
</evidence>
<evidence type="ECO:0000313" key="15">
    <source>
        <dbReference type="Proteomes" id="UP001152759"/>
    </source>
</evidence>
<keyword evidence="5" id="KW-0067">ATP-binding</keyword>
<feature type="region of interest" description="Disordered" evidence="10">
    <location>
        <begin position="508"/>
        <end position="576"/>
    </location>
</feature>
<evidence type="ECO:0000259" key="12">
    <source>
        <dbReference type="PROSITE" id="PS51194"/>
    </source>
</evidence>
<evidence type="ECO:0000259" key="13">
    <source>
        <dbReference type="PROSITE" id="PS51195"/>
    </source>
</evidence>
<dbReference type="AlphaFoldDB" id="A0A9P0ADN4"/>
<dbReference type="EC" id="3.6.4.13" evidence="1"/>
<evidence type="ECO:0000256" key="8">
    <source>
        <dbReference type="ARBA" id="ARBA00047984"/>
    </source>
</evidence>
<dbReference type="GO" id="GO:0005829">
    <property type="term" value="C:cytosol"/>
    <property type="evidence" value="ECO:0007669"/>
    <property type="project" value="TreeGrafter"/>
</dbReference>
<sequence length="576" mass="65383">MEEDKKPPQFHEMELDDRILKAIAKLGWAAPTKVQQKAIPLLLDGRNVLIRARTGCGKTGAFAVPLVQNIINIKKASPVQSIKSLILAPTKELCHQIYQNVLQLTIKCSRDVCCIDISQQPDGAAQHPLLIEKPDIIVSTPSRVLHHLREKHIKLRNSLELLVIDEADLLFSFGYEQDLKQLLTFLPSTFQGTLACATYTDDVVKLKNLILPNAVILNLKEPDLAPVTQLSHYVRHAEEEEKAVTLLVLLKLQLIKGKTITFVNRVDRCYKLKLFLEQFGIKTCILNSELPASSRCHAISQFNENVYEIIIASDEKALEQVSKGEIINKKGVKRDFESGVSRGIDFQCVSNVINFDFPLDIPCYIHRAGRTARGNNKGTVLSFVNVSEQKLMRAVERYLKNNLSQGADVLKPFLFDISKLEGFRYRTRDAWCAVTRLAIKQARLKEIKKEILNSDKLKGYFEENPQDLQSLRHDKPLSTVKIQPHLADVPDYNIPAALSSIAEVRTVTKKQKKPQPTKVKVEDDDSEVKTEKKKKRKKKHKPLSRAERKFKGNQKDPLMSMEFAGFNKRRKTEESV</sequence>
<dbReference type="SUPFAM" id="SSF52540">
    <property type="entry name" value="P-loop containing nucleoside triphosphate hydrolases"/>
    <property type="match status" value="2"/>
</dbReference>
<dbReference type="Proteomes" id="UP001152759">
    <property type="component" value="Chromosome 4"/>
</dbReference>
<dbReference type="InterPro" id="IPR001650">
    <property type="entry name" value="Helicase_C-like"/>
</dbReference>
<feature type="compositionally biased region" description="Basic and acidic residues" evidence="10">
    <location>
        <begin position="544"/>
        <end position="554"/>
    </location>
</feature>
<dbReference type="InterPro" id="IPR050079">
    <property type="entry name" value="DEAD_box_RNA_helicase"/>
</dbReference>
<dbReference type="KEGG" id="btab:109042495"/>
<dbReference type="PROSITE" id="PS51192">
    <property type="entry name" value="HELICASE_ATP_BIND_1"/>
    <property type="match status" value="1"/>
</dbReference>
<evidence type="ECO:0000259" key="11">
    <source>
        <dbReference type="PROSITE" id="PS51192"/>
    </source>
</evidence>
<dbReference type="PROSITE" id="PS51194">
    <property type="entry name" value="HELICASE_CTER"/>
    <property type="match status" value="1"/>
</dbReference>
<evidence type="ECO:0000313" key="14">
    <source>
        <dbReference type="EMBL" id="CAH0389321.1"/>
    </source>
</evidence>
<evidence type="ECO:0000256" key="4">
    <source>
        <dbReference type="ARBA" id="ARBA00022806"/>
    </source>
</evidence>
<evidence type="ECO:0000256" key="6">
    <source>
        <dbReference type="ARBA" id="ARBA00022884"/>
    </source>
</evidence>
<proteinExistence type="inferred from homology"/>
<evidence type="ECO:0000256" key="7">
    <source>
        <dbReference type="ARBA" id="ARBA00038041"/>
    </source>
</evidence>
<feature type="domain" description="Helicase ATP-binding" evidence="11">
    <location>
        <begin position="39"/>
        <end position="217"/>
    </location>
</feature>
<reference evidence="14" key="1">
    <citation type="submission" date="2021-12" db="EMBL/GenBank/DDBJ databases">
        <authorList>
            <person name="King R."/>
        </authorList>
    </citation>
    <scope>NUCLEOTIDE SEQUENCE</scope>
</reference>
<evidence type="ECO:0000256" key="9">
    <source>
        <dbReference type="PROSITE-ProRule" id="PRU00552"/>
    </source>
</evidence>
<dbReference type="GO" id="GO:0016787">
    <property type="term" value="F:hydrolase activity"/>
    <property type="evidence" value="ECO:0007669"/>
    <property type="project" value="UniProtKB-KW"/>
</dbReference>
<feature type="short sequence motif" description="Q motif" evidence="9">
    <location>
        <begin position="8"/>
        <end position="36"/>
    </location>
</feature>
<dbReference type="GO" id="GO:0003723">
    <property type="term" value="F:RNA binding"/>
    <property type="evidence" value="ECO:0007669"/>
    <property type="project" value="UniProtKB-KW"/>
</dbReference>
<dbReference type="PANTHER" id="PTHR47959">
    <property type="entry name" value="ATP-DEPENDENT RNA HELICASE RHLE-RELATED"/>
    <property type="match status" value="1"/>
</dbReference>
<keyword evidence="6" id="KW-0694">RNA-binding</keyword>
<feature type="domain" description="Helicase C-terminal" evidence="12">
    <location>
        <begin position="229"/>
        <end position="418"/>
    </location>
</feature>
<organism evidence="14 15">
    <name type="scientific">Bemisia tabaci</name>
    <name type="common">Sweetpotato whitefly</name>
    <name type="synonym">Aleurodes tabaci</name>
    <dbReference type="NCBI Taxonomy" id="7038"/>
    <lineage>
        <taxon>Eukaryota</taxon>
        <taxon>Metazoa</taxon>
        <taxon>Ecdysozoa</taxon>
        <taxon>Arthropoda</taxon>
        <taxon>Hexapoda</taxon>
        <taxon>Insecta</taxon>
        <taxon>Pterygota</taxon>
        <taxon>Neoptera</taxon>
        <taxon>Paraneoptera</taxon>
        <taxon>Hemiptera</taxon>
        <taxon>Sternorrhyncha</taxon>
        <taxon>Aleyrodoidea</taxon>
        <taxon>Aleyrodidae</taxon>
        <taxon>Aleyrodinae</taxon>
        <taxon>Bemisia</taxon>
    </lineage>
</organism>
<comment type="catalytic activity">
    <reaction evidence="8">
        <text>ATP + H2O = ADP + phosphate + H(+)</text>
        <dbReference type="Rhea" id="RHEA:13065"/>
        <dbReference type="ChEBI" id="CHEBI:15377"/>
        <dbReference type="ChEBI" id="CHEBI:15378"/>
        <dbReference type="ChEBI" id="CHEBI:30616"/>
        <dbReference type="ChEBI" id="CHEBI:43474"/>
        <dbReference type="ChEBI" id="CHEBI:456216"/>
        <dbReference type="EC" id="3.6.4.13"/>
    </reaction>
</comment>
<dbReference type="SMART" id="SM00490">
    <property type="entry name" value="HELICc"/>
    <property type="match status" value="1"/>
</dbReference>
<dbReference type="PROSITE" id="PS51195">
    <property type="entry name" value="Q_MOTIF"/>
    <property type="match status" value="1"/>
</dbReference>
<dbReference type="CDD" id="cd17961">
    <property type="entry name" value="DEADc_DDX56"/>
    <property type="match status" value="1"/>
</dbReference>
<dbReference type="PANTHER" id="PTHR47959:SF21">
    <property type="entry name" value="DEAD-BOX HELICASE 56"/>
    <property type="match status" value="1"/>
</dbReference>
<dbReference type="GO" id="GO:0005524">
    <property type="term" value="F:ATP binding"/>
    <property type="evidence" value="ECO:0007669"/>
    <property type="project" value="UniProtKB-KW"/>
</dbReference>
<gene>
    <name evidence="14" type="ORF">BEMITA_LOCUS8159</name>
</gene>
<dbReference type="GO" id="GO:0003724">
    <property type="term" value="F:RNA helicase activity"/>
    <property type="evidence" value="ECO:0007669"/>
    <property type="project" value="UniProtKB-EC"/>
</dbReference>
<feature type="compositionally biased region" description="Basic residues" evidence="10">
    <location>
        <begin position="531"/>
        <end position="543"/>
    </location>
</feature>
<dbReference type="Pfam" id="PF00271">
    <property type="entry name" value="Helicase_C"/>
    <property type="match status" value="1"/>
</dbReference>
<evidence type="ECO:0000256" key="5">
    <source>
        <dbReference type="ARBA" id="ARBA00022840"/>
    </source>
</evidence>
<name>A0A9P0ADN4_BEMTA</name>
<dbReference type="Pfam" id="PF00270">
    <property type="entry name" value="DEAD"/>
    <property type="match status" value="1"/>
</dbReference>
<dbReference type="CDD" id="cd18787">
    <property type="entry name" value="SF2_C_DEAD"/>
    <property type="match status" value="1"/>
</dbReference>
<dbReference type="InterPro" id="IPR027417">
    <property type="entry name" value="P-loop_NTPase"/>
</dbReference>
<keyword evidence="15" id="KW-1185">Reference proteome</keyword>
<dbReference type="EMBL" id="OU963865">
    <property type="protein sequence ID" value="CAH0389321.1"/>
    <property type="molecule type" value="Genomic_DNA"/>
</dbReference>
<dbReference type="Gene3D" id="3.40.50.300">
    <property type="entry name" value="P-loop containing nucleotide triphosphate hydrolases"/>
    <property type="match status" value="2"/>
</dbReference>
<feature type="domain" description="DEAD-box RNA helicase Q" evidence="13">
    <location>
        <begin position="8"/>
        <end position="36"/>
    </location>
</feature>
<evidence type="ECO:0000256" key="1">
    <source>
        <dbReference type="ARBA" id="ARBA00012552"/>
    </source>
</evidence>
<dbReference type="InterPro" id="IPR014001">
    <property type="entry name" value="Helicase_ATP-bd"/>
</dbReference>